<reference evidence="7 8" key="1">
    <citation type="submission" date="2015-12" db="EMBL/GenBank/DDBJ databases">
        <title>The genome of Folsomia candida.</title>
        <authorList>
            <person name="Faddeeva A."/>
            <person name="Derks M.F."/>
            <person name="Anvar Y."/>
            <person name="Smit S."/>
            <person name="Van Straalen N."/>
            <person name="Roelofs D."/>
        </authorList>
    </citation>
    <scope>NUCLEOTIDE SEQUENCE [LARGE SCALE GENOMIC DNA]</scope>
    <source>
        <strain evidence="7 8">VU population</strain>
        <tissue evidence="7">Whole body</tissue>
    </source>
</reference>
<evidence type="ECO:0000256" key="1">
    <source>
        <dbReference type="ARBA" id="ARBA00004604"/>
    </source>
</evidence>
<comment type="subcellular location">
    <subcellularLocation>
        <location evidence="1">Nucleus</location>
        <location evidence="1">Nucleolus</location>
    </subcellularLocation>
</comment>
<dbReference type="GO" id="GO:0006351">
    <property type="term" value="P:DNA-templated transcription"/>
    <property type="evidence" value="ECO:0007669"/>
    <property type="project" value="InterPro"/>
</dbReference>
<comment type="caution">
    <text evidence="7">The sequence shown here is derived from an EMBL/GenBank/DDBJ whole genome shotgun (WGS) entry which is preliminary data.</text>
</comment>
<dbReference type="GO" id="GO:0003677">
    <property type="term" value="F:DNA binding"/>
    <property type="evidence" value="ECO:0007669"/>
    <property type="project" value="InterPro"/>
</dbReference>
<evidence type="ECO:0000256" key="2">
    <source>
        <dbReference type="ARBA" id="ARBA00009430"/>
    </source>
</evidence>
<accession>A0A226ERP7</accession>
<keyword evidence="8" id="KW-1185">Reference proteome</keyword>
<dbReference type="Pfam" id="PF06870">
    <property type="entry name" value="RNA_pol_I_A49"/>
    <property type="match status" value="1"/>
</dbReference>
<proteinExistence type="inferred from homology"/>
<dbReference type="GO" id="GO:0000428">
    <property type="term" value="C:DNA-directed RNA polymerase complex"/>
    <property type="evidence" value="ECO:0007669"/>
    <property type="project" value="UniProtKB-KW"/>
</dbReference>
<comment type="similarity">
    <text evidence="2">Belongs to the eukaryotic RPA49/POLR1E RNA polymerase subunit family.</text>
</comment>
<dbReference type="GO" id="GO:0005730">
    <property type="term" value="C:nucleolus"/>
    <property type="evidence" value="ECO:0007669"/>
    <property type="project" value="UniProtKB-SubCell"/>
</dbReference>
<dbReference type="EMBL" id="LNIX01000002">
    <property type="protein sequence ID" value="OXA60179.1"/>
    <property type="molecule type" value="Genomic_DNA"/>
</dbReference>
<dbReference type="PANTHER" id="PTHR14440">
    <property type="entry name" value="DNA-DIRECTED RNA POLYMERASE I SUBUNIT RPA49"/>
    <property type="match status" value="1"/>
</dbReference>
<keyword evidence="4" id="KW-0804">Transcription</keyword>
<evidence type="ECO:0000256" key="5">
    <source>
        <dbReference type="ARBA" id="ARBA00023242"/>
    </source>
</evidence>
<dbReference type="AlphaFoldDB" id="A0A226ERP7"/>
<gene>
    <name evidence="7" type="ORF">Fcan01_05900</name>
</gene>
<keyword evidence="3 7" id="KW-0240">DNA-directed RNA polymerase</keyword>
<evidence type="ECO:0000256" key="3">
    <source>
        <dbReference type="ARBA" id="ARBA00022478"/>
    </source>
</evidence>
<protein>
    <submittedName>
        <fullName evidence="7">DNA-directed RNA polymerase I subunit RPA49</fullName>
    </submittedName>
</protein>
<keyword evidence="5" id="KW-0539">Nucleus</keyword>
<evidence type="ECO:0000313" key="8">
    <source>
        <dbReference type="Proteomes" id="UP000198287"/>
    </source>
</evidence>
<dbReference type="STRING" id="158441.A0A226ERP7"/>
<sequence>MGKVRVKAVLDKDPYSDQVQNPILVRFQHATTSRESSSLDLNQIFGTAVFHSDPVKSQQKDFSHLDRSKKQEVDMKPTRNRKRKLVALQSSSMTYIGTDEDDEPLRTYMAVRQGQHMQVFEVTPVTVTPFIKGHSFVVEQERQRQPKKTQIEKKEAAIDLVKSFGSKRKRLTYERLEKNQIDVVDMNESMSKASAQISAADDEPIIKDDSMVHLMPPCHRKAKTAEEVYNLDDIITPEEMNDMDGLSDEFLNLSTDVILEWQNSKKFSDYFFAMWHSLSSQAPNGKTIYCAKLVLYTELLICLLKLRHDQLRKKTVELPDVFPMWMQEKALETFTSTNAKGVRNRPEHLKDKTCCYVMVLVLLANNFIFDVQLMSTSLNLHIKKLLTLAKAVGISLHYNSIAKEHRGVLKVPLPKPIETRGRRRALR</sequence>
<feature type="region of interest" description="Disordered" evidence="6">
    <location>
        <begin position="57"/>
        <end position="78"/>
    </location>
</feature>
<name>A0A226ERP7_FOLCA</name>
<evidence type="ECO:0000256" key="6">
    <source>
        <dbReference type="SAM" id="MobiDB-lite"/>
    </source>
</evidence>
<evidence type="ECO:0000256" key="4">
    <source>
        <dbReference type="ARBA" id="ARBA00023163"/>
    </source>
</evidence>
<dbReference type="OMA" id="IITYAHI"/>
<dbReference type="InterPro" id="IPR009668">
    <property type="entry name" value="RNA_pol-assoc_fac_A49-like"/>
</dbReference>
<feature type="compositionally biased region" description="Basic and acidic residues" evidence="6">
    <location>
        <begin position="58"/>
        <end position="77"/>
    </location>
</feature>
<organism evidence="7 8">
    <name type="scientific">Folsomia candida</name>
    <name type="common">Springtail</name>
    <dbReference type="NCBI Taxonomy" id="158441"/>
    <lineage>
        <taxon>Eukaryota</taxon>
        <taxon>Metazoa</taxon>
        <taxon>Ecdysozoa</taxon>
        <taxon>Arthropoda</taxon>
        <taxon>Hexapoda</taxon>
        <taxon>Collembola</taxon>
        <taxon>Entomobryomorpha</taxon>
        <taxon>Isotomoidea</taxon>
        <taxon>Isotomidae</taxon>
        <taxon>Proisotominae</taxon>
        <taxon>Folsomia</taxon>
    </lineage>
</organism>
<dbReference type="Proteomes" id="UP000198287">
    <property type="component" value="Unassembled WGS sequence"/>
</dbReference>
<dbReference type="OrthoDB" id="277398at2759"/>
<evidence type="ECO:0000313" key="7">
    <source>
        <dbReference type="EMBL" id="OXA60179.1"/>
    </source>
</evidence>